<dbReference type="Pfam" id="PF08205">
    <property type="entry name" value="C2-set_2"/>
    <property type="match status" value="1"/>
</dbReference>
<reference evidence="5" key="1">
    <citation type="submission" date="2025-08" db="UniProtKB">
        <authorList>
            <consortium name="Ensembl"/>
        </authorList>
    </citation>
    <scope>IDENTIFICATION</scope>
</reference>
<evidence type="ECO:0000313" key="6">
    <source>
        <dbReference type="Proteomes" id="UP000694523"/>
    </source>
</evidence>
<dbReference type="InterPro" id="IPR013783">
    <property type="entry name" value="Ig-like_fold"/>
</dbReference>
<dbReference type="PANTHER" id="PTHR46484:SF8">
    <property type="entry name" value="B-CELL RECEPTOR CD22-LIKE-RELATED"/>
    <property type="match status" value="1"/>
</dbReference>
<keyword evidence="6" id="KW-1185">Reference proteome</keyword>
<feature type="domain" description="Ig-like" evidence="4">
    <location>
        <begin position="199"/>
        <end position="276"/>
    </location>
</feature>
<dbReference type="Ensembl" id="ENSNMLT00000009053.1">
    <property type="protein sequence ID" value="ENSNMLP00000007958.1"/>
    <property type="gene ID" value="ENSNMLG00000005661.1"/>
</dbReference>
<dbReference type="AlphaFoldDB" id="A0A8C6WHM1"/>
<reference evidence="5" key="2">
    <citation type="submission" date="2025-09" db="UniProtKB">
        <authorList>
            <consortium name="Ensembl"/>
        </authorList>
    </citation>
    <scope>IDENTIFICATION</scope>
</reference>
<feature type="domain" description="Ig-like" evidence="4">
    <location>
        <begin position="726"/>
        <end position="806"/>
    </location>
</feature>
<dbReference type="Proteomes" id="UP000694523">
    <property type="component" value="Unplaced"/>
</dbReference>
<dbReference type="InterPro" id="IPR013162">
    <property type="entry name" value="CD80_C2-set"/>
</dbReference>
<feature type="domain" description="Ig-like" evidence="4">
    <location>
        <begin position="106"/>
        <end position="184"/>
    </location>
</feature>
<sequence>MINNLSLLAEAPPAPTLTPPTLSVTEGQSVSLQCSAPVPCPSVPPALTWSSVPGPIEETLQQQQDGTFVKVSTLTFTAAPSHHDRDISCSAAYNRGSDSVPQVSAPLRPSVTYQPRNTAVSLRCSSDANPAAEQYRWYKADGGAQTLIGNSSVIDIKVSENVSHIFCEAQNELGIGRSVVTQLNEHSSARILPSSSCTGDSSQMSCVCEAEGNPSPQMHWRFSGISTNISITNEALNDMSVRSVITVKEPQWRDPVSLVCHSSNTRGSDTQTFTVPAFQRRGPPTNTRVTVSPSGPVAEHTDVTLTCSSEANPAVELYSWYKDDGGAHALIVNSSFAVLNIKASKDTTAFFCQSQNDLGTDVSAVTRLNVQYQPQSTTVSVTPRGPVDEHSNVTVTCSSEANPAVQHYRWYKADGGALSLIGNSAVLNFRASKDSSQIFCEALNDVGTDRSTVTQLLINYRPRNTRVTVRPQTSVREHSHVSLTCSSDASPAVQHYRWYKDDGGALTVIGNSAVLTMNASKDTTAVFCEAQNDLGTDNSTVTRLDVQYQPQSTTVSVTPRGPVDEHSNVTVTCSSEANPAVQHYRWYKADGGALSLIGNSAVLNFRASKDSSQIFCEALNDVGTDRSAVTQLLINYRPRNTRVTVQPQTSVREHSHVSLSCSSDASPAVQHYRWYKDDGGALTVIGNSAVLTMNASKDTTAVFCEAQNDLGTDNSTFIQLDVQYSPRNTTISRLSFGPVVENDDVTLTCSSDASPAARLYRWYKADAETDTHIRDSAVLTMKASKDTTQIFCEALNDLGTDRSAVTHLDVRYHPRNTRVTVSPSGPVLEHHIVTLECSSDANPVVQRYSWHHADGGTLIGNSALLKMNASKNIADIFCRAQNDLGTDDSSNIPLDVQCTYSFSV</sequence>
<dbReference type="Pfam" id="PF13895">
    <property type="entry name" value="Ig_2"/>
    <property type="match status" value="1"/>
</dbReference>
<dbReference type="Gene3D" id="2.60.40.10">
    <property type="entry name" value="Immunoglobulins"/>
    <property type="match status" value="10"/>
</dbReference>
<keyword evidence="2" id="KW-0472">Membrane</keyword>
<evidence type="ECO:0000256" key="2">
    <source>
        <dbReference type="ARBA" id="ARBA00023136"/>
    </source>
</evidence>
<feature type="domain" description="Ig-like" evidence="4">
    <location>
        <begin position="638"/>
        <end position="723"/>
    </location>
</feature>
<dbReference type="PANTHER" id="PTHR46484">
    <property type="entry name" value="SI:CH211-171H4.5-RELATED"/>
    <property type="match status" value="1"/>
</dbReference>
<keyword evidence="3" id="KW-1015">Disulfide bond</keyword>
<name>A0A8C6WHM1_9GOBI</name>
<feature type="domain" description="Ig-like" evidence="4">
    <location>
        <begin position="284"/>
        <end position="363"/>
    </location>
</feature>
<evidence type="ECO:0000256" key="1">
    <source>
        <dbReference type="ARBA" id="ARBA00004167"/>
    </source>
</evidence>
<evidence type="ECO:0000313" key="5">
    <source>
        <dbReference type="Ensembl" id="ENSNMLP00000007958.1"/>
    </source>
</evidence>
<feature type="domain" description="Ig-like" evidence="4">
    <location>
        <begin position="374"/>
        <end position="454"/>
    </location>
</feature>
<accession>A0A8C6WHM1</accession>
<organism evidence="5 6">
    <name type="scientific">Neogobius melanostomus</name>
    <name type="common">round goby</name>
    <dbReference type="NCBI Taxonomy" id="47308"/>
    <lineage>
        <taxon>Eukaryota</taxon>
        <taxon>Metazoa</taxon>
        <taxon>Chordata</taxon>
        <taxon>Craniata</taxon>
        <taxon>Vertebrata</taxon>
        <taxon>Euteleostomi</taxon>
        <taxon>Actinopterygii</taxon>
        <taxon>Neopterygii</taxon>
        <taxon>Teleostei</taxon>
        <taxon>Neoteleostei</taxon>
        <taxon>Acanthomorphata</taxon>
        <taxon>Gobiaria</taxon>
        <taxon>Gobiiformes</taxon>
        <taxon>Gobioidei</taxon>
        <taxon>Gobiidae</taxon>
        <taxon>Benthophilinae</taxon>
        <taxon>Neogobiini</taxon>
        <taxon>Neogobius</taxon>
    </lineage>
</organism>
<evidence type="ECO:0000259" key="4">
    <source>
        <dbReference type="PROSITE" id="PS50835"/>
    </source>
</evidence>
<comment type="subcellular location">
    <subcellularLocation>
        <location evidence="1">Membrane</location>
        <topology evidence="1">Single-pass membrane protein</topology>
    </subcellularLocation>
</comment>
<proteinExistence type="predicted"/>
<dbReference type="PROSITE" id="PS50835">
    <property type="entry name" value="IG_LIKE"/>
    <property type="match status" value="10"/>
</dbReference>
<feature type="domain" description="Ig-like" evidence="4">
    <location>
        <begin position="814"/>
        <end position="893"/>
    </location>
</feature>
<dbReference type="GO" id="GO:0016020">
    <property type="term" value="C:membrane"/>
    <property type="evidence" value="ECO:0007669"/>
    <property type="project" value="UniProtKB-SubCell"/>
</dbReference>
<evidence type="ECO:0000256" key="3">
    <source>
        <dbReference type="ARBA" id="ARBA00023157"/>
    </source>
</evidence>
<protein>
    <recommendedName>
        <fullName evidence="4">Ig-like domain-containing protein</fullName>
    </recommendedName>
</protein>
<dbReference type="SMART" id="SM00409">
    <property type="entry name" value="IG"/>
    <property type="match status" value="8"/>
</dbReference>
<feature type="domain" description="Ig-like" evidence="4">
    <location>
        <begin position="13"/>
        <end position="104"/>
    </location>
</feature>
<feature type="domain" description="Ig-like" evidence="4">
    <location>
        <begin position="462"/>
        <end position="542"/>
    </location>
</feature>
<dbReference type="InterPro" id="IPR036179">
    <property type="entry name" value="Ig-like_dom_sf"/>
</dbReference>
<dbReference type="SUPFAM" id="SSF48726">
    <property type="entry name" value="Immunoglobulin"/>
    <property type="match status" value="9"/>
</dbReference>
<feature type="domain" description="Ig-like" evidence="4">
    <location>
        <begin position="550"/>
        <end position="630"/>
    </location>
</feature>
<dbReference type="InterPro" id="IPR007110">
    <property type="entry name" value="Ig-like_dom"/>
</dbReference>
<dbReference type="InterPro" id="IPR003599">
    <property type="entry name" value="Ig_sub"/>
</dbReference>